<gene>
    <name evidence="1" type="ORF">Sjap_014185</name>
</gene>
<accession>A0AAP0NZC6</accession>
<sequence length="351" mass="39667">MKDDSAVMNDDVSRRIQMFKSLARTFIGSPSVQQSLEKKTVALTGATLFIPNSCFSKPCERAPITLNSLTKVSNFLNVSAQQRKSVRLAICPQVTQQRIWTGALEEILEGLKSDMKLLYSYQSLKGDFRMSEQIISSCFRFLGNTKASSNLESTSWMRLTPTKKFDSPPSSKWGDLLEMFNDLTKCLASDNDLLYHLSKLELMKEGLYQIKDVLVDMDIGYKETRHQENLVQKKLTKTLGHSSRCLFTLLEYYLCGRVRDIEVEVCGGVYGASSKGSHCLCIGKILASDEENMVRHGVKQLDRALRLFKFVWEIAGMQGVLELQGHLWCIGAGDRTLNYRGNVFFLHGIKL</sequence>
<evidence type="ECO:0000313" key="2">
    <source>
        <dbReference type="Proteomes" id="UP001417504"/>
    </source>
</evidence>
<proteinExistence type="predicted"/>
<organism evidence="1 2">
    <name type="scientific">Stephania japonica</name>
    <dbReference type="NCBI Taxonomy" id="461633"/>
    <lineage>
        <taxon>Eukaryota</taxon>
        <taxon>Viridiplantae</taxon>
        <taxon>Streptophyta</taxon>
        <taxon>Embryophyta</taxon>
        <taxon>Tracheophyta</taxon>
        <taxon>Spermatophyta</taxon>
        <taxon>Magnoliopsida</taxon>
        <taxon>Ranunculales</taxon>
        <taxon>Menispermaceae</taxon>
        <taxon>Menispermoideae</taxon>
        <taxon>Cissampelideae</taxon>
        <taxon>Stephania</taxon>
    </lineage>
</organism>
<dbReference type="EMBL" id="JBBNAE010000005">
    <property type="protein sequence ID" value="KAK9124583.1"/>
    <property type="molecule type" value="Genomic_DNA"/>
</dbReference>
<dbReference type="PANTHER" id="PTHR37763:SF1">
    <property type="entry name" value="EXOSOME COMPLEX EXONUCLEASE"/>
    <property type="match status" value="1"/>
</dbReference>
<dbReference type="PANTHER" id="PTHR37763">
    <property type="entry name" value="EXOSOME COMPLEX EXONUCLEASE"/>
    <property type="match status" value="1"/>
</dbReference>
<reference evidence="1 2" key="1">
    <citation type="submission" date="2024-01" db="EMBL/GenBank/DDBJ databases">
        <title>Genome assemblies of Stephania.</title>
        <authorList>
            <person name="Yang L."/>
        </authorList>
    </citation>
    <scope>NUCLEOTIDE SEQUENCE [LARGE SCALE GENOMIC DNA]</scope>
    <source>
        <strain evidence="1">QJT</strain>
        <tissue evidence="1">Leaf</tissue>
    </source>
</reference>
<comment type="caution">
    <text evidence="1">The sequence shown here is derived from an EMBL/GenBank/DDBJ whole genome shotgun (WGS) entry which is preliminary data.</text>
</comment>
<protein>
    <submittedName>
        <fullName evidence="1">Uncharacterized protein</fullName>
    </submittedName>
</protein>
<dbReference type="Proteomes" id="UP001417504">
    <property type="component" value="Unassembled WGS sequence"/>
</dbReference>
<keyword evidence="2" id="KW-1185">Reference proteome</keyword>
<name>A0AAP0NZC6_9MAGN</name>
<dbReference type="AlphaFoldDB" id="A0AAP0NZC6"/>
<evidence type="ECO:0000313" key="1">
    <source>
        <dbReference type="EMBL" id="KAK9124583.1"/>
    </source>
</evidence>